<reference evidence="1" key="1">
    <citation type="journal article" date="2015" name="Nature">
        <title>Complex archaea that bridge the gap between prokaryotes and eukaryotes.</title>
        <authorList>
            <person name="Spang A."/>
            <person name="Saw J.H."/>
            <person name="Jorgensen S.L."/>
            <person name="Zaremba-Niedzwiedzka K."/>
            <person name="Martijn J."/>
            <person name="Lind A.E."/>
            <person name="van Eijk R."/>
            <person name="Schleper C."/>
            <person name="Guy L."/>
            <person name="Ettema T.J."/>
        </authorList>
    </citation>
    <scope>NUCLEOTIDE SEQUENCE</scope>
</reference>
<protein>
    <submittedName>
        <fullName evidence="1">Uncharacterized protein</fullName>
    </submittedName>
</protein>
<evidence type="ECO:0000313" key="1">
    <source>
        <dbReference type="EMBL" id="KKL94603.1"/>
    </source>
</evidence>
<comment type="caution">
    <text evidence="1">The sequence shown here is derived from an EMBL/GenBank/DDBJ whole genome shotgun (WGS) entry which is preliminary data.</text>
</comment>
<sequence>MWSAVAQMVLQRNTINVFPTWVDFGEIIRIHNEADFGGVPASHFEAILRTADALVPVRARLFNVTDSEVVSGSQVATSSTIAVRVRSPVMALPVGERLYKAQFGA</sequence>
<accession>A0A0F9G7C0</accession>
<proteinExistence type="predicted"/>
<organism evidence="1">
    <name type="scientific">marine sediment metagenome</name>
    <dbReference type="NCBI Taxonomy" id="412755"/>
    <lineage>
        <taxon>unclassified sequences</taxon>
        <taxon>metagenomes</taxon>
        <taxon>ecological metagenomes</taxon>
    </lineage>
</organism>
<dbReference type="AlphaFoldDB" id="A0A0F9G7C0"/>
<dbReference type="EMBL" id="LAZR01018882">
    <property type="protein sequence ID" value="KKL94603.1"/>
    <property type="molecule type" value="Genomic_DNA"/>
</dbReference>
<name>A0A0F9G7C0_9ZZZZ</name>
<gene>
    <name evidence="1" type="ORF">LCGC14_1863000</name>
</gene>